<protein>
    <recommendedName>
        <fullName evidence="4">Chitin-binding type-3 domain-containing protein</fullName>
    </recommendedName>
</protein>
<evidence type="ECO:0000256" key="3">
    <source>
        <dbReference type="SAM" id="SignalP"/>
    </source>
</evidence>
<keyword evidence="1" id="KW-0378">Hydrolase</keyword>
<proteinExistence type="predicted"/>
<evidence type="ECO:0000259" key="4">
    <source>
        <dbReference type="Pfam" id="PF02839"/>
    </source>
</evidence>
<dbReference type="Proteomes" id="UP000220691">
    <property type="component" value="Unassembled WGS sequence"/>
</dbReference>
<dbReference type="GO" id="GO:0004553">
    <property type="term" value="F:hydrolase activity, hydrolyzing O-glycosyl compounds"/>
    <property type="evidence" value="ECO:0007669"/>
    <property type="project" value="InterPro"/>
</dbReference>
<organism evidence="5 6">
    <name type="scientific">Bacillus cereus</name>
    <dbReference type="NCBI Taxonomy" id="1396"/>
    <lineage>
        <taxon>Bacteria</taxon>
        <taxon>Bacillati</taxon>
        <taxon>Bacillota</taxon>
        <taxon>Bacilli</taxon>
        <taxon>Bacillales</taxon>
        <taxon>Bacillaceae</taxon>
        <taxon>Bacillus</taxon>
        <taxon>Bacillus cereus group</taxon>
    </lineage>
</organism>
<keyword evidence="2" id="KW-0624">Polysaccharide degradation</keyword>
<sequence>MKNKQKQLVKGIILATALGLGWGIAGDISHAADNESSQIQTIKEWNRNTVYTKGAIVTYNEKQYKAKGTVLEYSPDEAKDELLDVWELFTDWKGNKIYDKDAIVTYKGIQYKAKLPGTGGLAPDKSKNLFK</sequence>
<feature type="signal peptide" evidence="3">
    <location>
        <begin position="1"/>
        <end position="31"/>
    </location>
</feature>
<evidence type="ECO:0000256" key="1">
    <source>
        <dbReference type="ARBA" id="ARBA00022801"/>
    </source>
</evidence>
<dbReference type="InterPro" id="IPR003610">
    <property type="entry name" value="CBM5/12"/>
</dbReference>
<dbReference type="GO" id="GO:0000272">
    <property type="term" value="P:polysaccharide catabolic process"/>
    <property type="evidence" value="ECO:0007669"/>
    <property type="project" value="UniProtKB-KW"/>
</dbReference>
<comment type="caution">
    <text evidence="5">The sequence shown here is derived from an EMBL/GenBank/DDBJ whole genome shotgun (WGS) entry which is preliminary data.</text>
</comment>
<name>A0A9X6YL26_BACCE</name>
<feature type="domain" description="Chitin-binding type-3" evidence="4">
    <location>
        <begin position="44"/>
        <end position="66"/>
    </location>
</feature>
<accession>A0A9X6YL26</accession>
<feature type="non-terminal residue" evidence="5">
    <location>
        <position position="131"/>
    </location>
</feature>
<dbReference type="AlphaFoldDB" id="A0A9X6YL26"/>
<reference evidence="5 6" key="1">
    <citation type="submission" date="2017-09" db="EMBL/GenBank/DDBJ databases">
        <title>Large-scale bioinformatics analysis of Bacillus genomes uncovers conserved roles of natural products in bacterial physiology.</title>
        <authorList>
            <consortium name="Agbiome Team Llc"/>
            <person name="Bleich R.M."/>
            <person name="Kirk G.J."/>
            <person name="Santa Maria K.C."/>
            <person name="Allen S.E."/>
            <person name="Farag S."/>
            <person name="Shank E.A."/>
            <person name="Bowers A."/>
        </authorList>
    </citation>
    <scope>NUCLEOTIDE SEQUENCE [LARGE SCALE GENOMIC DNA]</scope>
    <source>
        <strain evidence="5 6">AFS027647</strain>
    </source>
</reference>
<keyword evidence="3" id="KW-0732">Signal</keyword>
<dbReference type="SUPFAM" id="SSF51055">
    <property type="entry name" value="Carbohydrate binding domain"/>
    <property type="match status" value="1"/>
</dbReference>
<evidence type="ECO:0000313" key="6">
    <source>
        <dbReference type="Proteomes" id="UP000220691"/>
    </source>
</evidence>
<evidence type="ECO:0000256" key="2">
    <source>
        <dbReference type="ARBA" id="ARBA00023326"/>
    </source>
</evidence>
<dbReference type="Gene3D" id="2.10.10.90">
    <property type="match status" value="1"/>
</dbReference>
<dbReference type="CDD" id="cd12215">
    <property type="entry name" value="ChiC_BD"/>
    <property type="match status" value="1"/>
</dbReference>
<dbReference type="InterPro" id="IPR036573">
    <property type="entry name" value="CBM_sf_5/12"/>
</dbReference>
<dbReference type="Pfam" id="PF02839">
    <property type="entry name" value="CBM_5_12"/>
    <property type="match status" value="1"/>
</dbReference>
<evidence type="ECO:0000313" key="5">
    <source>
        <dbReference type="EMBL" id="PEN91520.1"/>
    </source>
</evidence>
<feature type="chain" id="PRO_5040771178" description="Chitin-binding type-3 domain-containing protein" evidence="3">
    <location>
        <begin position="32"/>
        <end position="131"/>
    </location>
</feature>
<dbReference type="EMBL" id="NUAN01000140">
    <property type="protein sequence ID" value="PEN91520.1"/>
    <property type="molecule type" value="Genomic_DNA"/>
</dbReference>
<dbReference type="RefSeq" id="WP_341456554.1">
    <property type="nucleotide sequence ID" value="NZ_NUAN01000140.1"/>
</dbReference>
<dbReference type="GO" id="GO:0005576">
    <property type="term" value="C:extracellular region"/>
    <property type="evidence" value="ECO:0007669"/>
    <property type="project" value="InterPro"/>
</dbReference>
<dbReference type="GO" id="GO:0030246">
    <property type="term" value="F:carbohydrate binding"/>
    <property type="evidence" value="ECO:0007669"/>
    <property type="project" value="InterPro"/>
</dbReference>
<keyword evidence="2" id="KW-0119">Carbohydrate metabolism</keyword>
<gene>
    <name evidence="5" type="ORF">CN553_20915</name>
</gene>